<sequence length="148" mass="16979">MKHRQGIINGIIAGVLTVGYFLLFYFIDRAYLLNPWIWWGSLVIYLVFMFRAVQQVDTTAFRRSLQSAFLVFVIANAIFYLFYYLLFSVFDPGLVDLQRELLAENPLWQGDNTELDLSVTIGRVFLSYAYSLIGGFILSLLVGAVARK</sequence>
<organism evidence="2 3">
    <name type="scientific">Flavilitoribacter nigricans (strain ATCC 23147 / DSM 23189 / NBRC 102662 / NCIMB 1420 / SS-2)</name>
    <name type="common">Lewinella nigricans</name>
    <dbReference type="NCBI Taxonomy" id="1122177"/>
    <lineage>
        <taxon>Bacteria</taxon>
        <taxon>Pseudomonadati</taxon>
        <taxon>Bacteroidota</taxon>
        <taxon>Saprospiria</taxon>
        <taxon>Saprospirales</taxon>
        <taxon>Lewinellaceae</taxon>
        <taxon>Flavilitoribacter</taxon>
    </lineage>
</organism>
<feature type="transmembrane region" description="Helical" evidence="1">
    <location>
        <begin position="65"/>
        <end position="86"/>
    </location>
</feature>
<dbReference type="RefSeq" id="WP_099151458.1">
    <property type="nucleotide sequence ID" value="NZ_PDUD01000023.1"/>
</dbReference>
<evidence type="ECO:0008006" key="4">
    <source>
        <dbReference type="Google" id="ProtNLM"/>
    </source>
</evidence>
<proteinExistence type="predicted"/>
<feature type="transmembrane region" description="Helical" evidence="1">
    <location>
        <begin position="33"/>
        <end position="53"/>
    </location>
</feature>
<evidence type="ECO:0000256" key="1">
    <source>
        <dbReference type="SAM" id="Phobius"/>
    </source>
</evidence>
<comment type="caution">
    <text evidence="2">The sequence shown here is derived from an EMBL/GenBank/DDBJ whole genome shotgun (WGS) entry which is preliminary data.</text>
</comment>
<dbReference type="InterPro" id="IPR025250">
    <property type="entry name" value="DUF4199"/>
</dbReference>
<evidence type="ECO:0000313" key="3">
    <source>
        <dbReference type="Proteomes" id="UP000223913"/>
    </source>
</evidence>
<gene>
    <name evidence="2" type="ORF">CRP01_17935</name>
</gene>
<dbReference type="EMBL" id="PDUD01000023">
    <property type="protein sequence ID" value="PHN04913.1"/>
    <property type="molecule type" value="Genomic_DNA"/>
</dbReference>
<name>A0A2D0NAW6_FLAN2</name>
<accession>A0A2D0NAW6</accession>
<keyword evidence="3" id="KW-1185">Reference proteome</keyword>
<feature type="transmembrane region" description="Helical" evidence="1">
    <location>
        <begin position="125"/>
        <end position="146"/>
    </location>
</feature>
<feature type="transmembrane region" description="Helical" evidence="1">
    <location>
        <begin position="7"/>
        <end position="27"/>
    </location>
</feature>
<dbReference type="Proteomes" id="UP000223913">
    <property type="component" value="Unassembled WGS sequence"/>
</dbReference>
<dbReference type="Pfam" id="PF13858">
    <property type="entry name" value="DUF4199"/>
    <property type="match status" value="1"/>
</dbReference>
<keyword evidence="1" id="KW-0812">Transmembrane</keyword>
<evidence type="ECO:0000313" key="2">
    <source>
        <dbReference type="EMBL" id="PHN04913.1"/>
    </source>
</evidence>
<keyword evidence="1" id="KW-0472">Membrane</keyword>
<protein>
    <recommendedName>
        <fullName evidence="4">DUF4199 domain-containing protein</fullName>
    </recommendedName>
</protein>
<keyword evidence="1" id="KW-1133">Transmembrane helix</keyword>
<reference evidence="2 3" key="1">
    <citation type="submission" date="2017-10" db="EMBL/GenBank/DDBJ databases">
        <title>The draft genome sequence of Lewinella nigricans NBRC 102662.</title>
        <authorList>
            <person name="Wang K."/>
        </authorList>
    </citation>
    <scope>NUCLEOTIDE SEQUENCE [LARGE SCALE GENOMIC DNA]</scope>
    <source>
        <strain evidence="2 3">NBRC 102662</strain>
    </source>
</reference>
<dbReference type="AlphaFoldDB" id="A0A2D0NAW6"/>